<name>A0AAD9GMG6_9STRA</name>
<reference evidence="1" key="1">
    <citation type="submission" date="2023-08" db="EMBL/GenBank/DDBJ databases">
        <title>Reference Genome Resource for the Citrus Pathogen Phytophthora citrophthora.</title>
        <authorList>
            <person name="Moller H."/>
            <person name="Coetzee B."/>
            <person name="Rose L.J."/>
            <person name="Van Niekerk J.M."/>
        </authorList>
    </citation>
    <scope>NUCLEOTIDE SEQUENCE</scope>
    <source>
        <strain evidence="1">STE-U-9442</strain>
    </source>
</reference>
<dbReference type="EMBL" id="JASMQC010000012">
    <property type="protein sequence ID" value="KAK1941549.1"/>
    <property type="molecule type" value="Genomic_DNA"/>
</dbReference>
<sequence length="105" mass="12320">MVIRPKDFKAFNLTRDEDIRCPQCHSNVKPITCGFYDCVWKIEGTRTSDEFSIISQWNEAKGRQYHRFDADKHHSSVEWKSLLIVANRETTDDNDLSEIPTLEED</sequence>
<organism evidence="1 2">
    <name type="scientific">Phytophthora citrophthora</name>
    <dbReference type="NCBI Taxonomy" id="4793"/>
    <lineage>
        <taxon>Eukaryota</taxon>
        <taxon>Sar</taxon>
        <taxon>Stramenopiles</taxon>
        <taxon>Oomycota</taxon>
        <taxon>Peronosporomycetes</taxon>
        <taxon>Peronosporales</taxon>
        <taxon>Peronosporaceae</taxon>
        <taxon>Phytophthora</taxon>
    </lineage>
</organism>
<evidence type="ECO:0000313" key="2">
    <source>
        <dbReference type="Proteomes" id="UP001259832"/>
    </source>
</evidence>
<dbReference type="Proteomes" id="UP001259832">
    <property type="component" value="Unassembled WGS sequence"/>
</dbReference>
<dbReference type="AlphaFoldDB" id="A0AAD9GMG6"/>
<gene>
    <name evidence="1" type="ORF">P3T76_007415</name>
</gene>
<protein>
    <submittedName>
        <fullName evidence="1">Uncharacterized protein</fullName>
    </submittedName>
</protein>
<keyword evidence="2" id="KW-1185">Reference proteome</keyword>
<comment type="caution">
    <text evidence="1">The sequence shown here is derived from an EMBL/GenBank/DDBJ whole genome shotgun (WGS) entry which is preliminary data.</text>
</comment>
<evidence type="ECO:0000313" key="1">
    <source>
        <dbReference type="EMBL" id="KAK1941549.1"/>
    </source>
</evidence>
<proteinExistence type="predicted"/>
<accession>A0AAD9GMG6</accession>